<protein>
    <recommendedName>
        <fullName evidence="5">Ig-like domain-containing protein</fullName>
    </recommendedName>
</protein>
<dbReference type="InterPro" id="IPR013783">
    <property type="entry name" value="Ig-like_fold"/>
</dbReference>
<dbReference type="Pfam" id="PF13927">
    <property type="entry name" value="Ig_3"/>
    <property type="match status" value="1"/>
</dbReference>
<keyword evidence="3" id="KW-1015">Disulfide bond</keyword>
<feature type="domain" description="Ig-like" evidence="5">
    <location>
        <begin position="62"/>
        <end position="158"/>
    </location>
</feature>
<keyword evidence="4" id="KW-0812">Transmembrane</keyword>
<dbReference type="SMART" id="SM00409">
    <property type="entry name" value="IG"/>
    <property type="match status" value="4"/>
</dbReference>
<evidence type="ECO:0000313" key="7">
    <source>
        <dbReference type="Proteomes" id="UP000318571"/>
    </source>
</evidence>
<dbReference type="Pfam" id="PF00047">
    <property type="entry name" value="ig"/>
    <property type="match status" value="1"/>
</dbReference>
<comment type="subcellular location">
    <subcellularLocation>
        <location evidence="1">Membrane</location>
        <topology evidence="1">Single-pass membrane protein</topology>
    </subcellularLocation>
</comment>
<dbReference type="PANTHER" id="PTHR23278">
    <property type="entry name" value="SIDESTEP PROTEIN"/>
    <property type="match status" value="1"/>
</dbReference>
<proteinExistence type="predicted"/>
<reference evidence="6 7" key="1">
    <citation type="journal article" date="2018" name="Nat. Ecol. Evol.">
        <title>Genomic signatures of mitonuclear coevolution across populations of Tigriopus californicus.</title>
        <authorList>
            <person name="Barreto F.S."/>
            <person name="Watson E.T."/>
            <person name="Lima T.G."/>
            <person name="Willett C.S."/>
            <person name="Edmands S."/>
            <person name="Li W."/>
            <person name="Burton R.S."/>
        </authorList>
    </citation>
    <scope>NUCLEOTIDE SEQUENCE [LARGE SCALE GENOMIC DNA]</scope>
    <source>
        <strain evidence="6 7">San Diego</strain>
    </source>
</reference>
<keyword evidence="7" id="KW-1185">Reference proteome</keyword>
<dbReference type="STRING" id="6832.A0A553PKD9"/>
<dbReference type="AlphaFoldDB" id="A0A553PKD9"/>
<feature type="domain" description="Ig-like" evidence="5">
    <location>
        <begin position="340"/>
        <end position="448"/>
    </location>
</feature>
<gene>
    <name evidence="6" type="ORF">TCAL_09318</name>
</gene>
<dbReference type="InterPro" id="IPR013162">
    <property type="entry name" value="CD80_C2-set"/>
</dbReference>
<dbReference type="SUPFAM" id="SSF48726">
    <property type="entry name" value="Immunoglobulin"/>
    <property type="match status" value="5"/>
</dbReference>
<accession>A0A553PKD9</accession>
<feature type="domain" description="Ig-like" evidence="5">
    <location>
        <begin position="222"/>
        <end position="328"/>
    </location>
</feature>
<dbReference type="PANTHER" id="PTHR23278:SF19">
    <property type="entry name" value="OBSCURIN"/>
    <property type="match status" value="1"/>
</dbReference>
<evidence type="ECO:0000313" key="6">
    <source>
        <dbReference type="EMBL" id="TRY78147.1"/>
    </source>
</evidence>
<keyword evidence="2 4" id="KW-0472">Membrane</keyword>
<dbReference type="EMBL" id="VCGU01000003">
    <property type="protein sequence ID" value="TRY78147.1"/>
    <property type="molecule type" value="Genomic_DNA"/>
</dbReference>
<evidence type="ECO:0000259" key="5">
    <source>
        <dbReference type="PROSITE" id="PS50835"/>
    </source>
</evidence>
<evidence type="ECO:0000256" key="2">
    <source>
        <dbReference type="ARBA" id="ARBA00023136"/>
    </source>
</evidence>
<dbReference type="Gene3D" id="2.60.40.10">
    <property type="entry name" value="Immunoglobulins"/>
    <property type="match status" value="4"/>
</dbReference>
<dbReference type="InterPro" id="IPR007110">
    <property type="entry name" value="Ig-like_dom"/>
</dbReference>
<name>A0A553PKD9_TIGCA</name>
<dbReference type="Pfam" id="PF08205">
    <property type="entry name" value="C2-set_2"/>
    <property type="match status" value="1"/>
</dbReference>
<dbReference type="InterPro" id="IPR003599">
    <property type="entry name" value="Ig_sub"/>
</dbReference>
<feature type="domain" description="Ig-like" evidence="5">
    <location>
        <begin position="509"/>
        <end position="599"/>
    </location>
</feature>
<organism evidence="6 7">
    <name type="scientific">Tigriopus californicus</name>
    <name type="common">Marine copepod</name>
    <dbReference type="NCBI Taxonomy" id="6832"/>
    <lineage>
        <taxon>Eukaryota</taxon>
        <taxon>Metazoa</taxon>
        <taxon>Ecdysozoa</taxon>
        <taxon>Arthropoda</taxon>
        <taxon>Crustacea</taxon>
        <taxon>Multicrustacea</taxon>
        <taxon>Hexanauplia</taxon>
        <taxon>Copepoda</taxon>
        <taxon>Harpacticoida</taxon>
        <taxon>Harpacticidae</taxon>
        <taxon>Tigriopus</taxon>
    </lineage>
</organism>
<evidence type="ECO:0000256" key="1">
    <source>
        <dbReference type="ARBA" id="ARBA00004167"/>
    </source>
</evidence>
<dbReference type="Proteomes" id="UP000318571">
    <property type="component" value="Chromosome 11"/>
</dbReference>
<dbReference type="InterPro" id="IPR003598">
    <property type="entry name" value="Ig_sub2"/>
</dbReference>
<dbReference type="GO" id="GO:0016020">
    <property type="term" value="C:membrane"/>
    <property type="evidence" value="ECO:0007669"/>
    <property type="project" value="UniProtKB-SubCell"/>
</dbReference>
<dbReference type="PROSITE" id="PS50835">
    <property type="entry name" value="IG_LIKE"/>
    <property type="match status" value="4"/>
</dbReference>
<sequence length="989" mass="109474">MNASLSRAGSSSVSFASENGDLFENRLGQLASLVGNADVLKELGVKIRSHSELWKHVASLVGTSVVIPCNISTPFRDDQVRLVLWFKDNSTKPFYSYDNREEGSTPQHWSNDTMLSGRAGFQVLSIDSANLMLRDVKVEDDGFYKCRVDYKQAQTSTSIVKLDAIKHPQSPRILVHASSSLQDATEQSHSKFVEASTGDHSHGHSQYKEKINVYRIGPYQVGDSLKLKCLVLGGHPSPNVTWSRQRHQQRLTLVSQGDQSYANRGLDEDEVIDDSFHVAHSRRHHGENLVKNVLEIDGLSRTDYGATLTCHTWNNAIEDGPATSVTIDMILQPLRVELMPIVTRNNDPNDQSGTRNRQLGGAGSIFSEGESRQIECVVHGAKPNRPSISWWIGDTKLSPRTFTVDHLASSDITTSVLTFRPRAQDDGQELTCKAYNEAPSAETKEHGTLWPQWKREQHATSRRTGFMNGAVGGYSNDWNPNELNNDEKWTGPEPLGLSHSMTMQVRYPPRSRLILGPTLNGSNIKEGDDVYFECLVDARPPPSRIRWMHNGEIIQPDVANGVIMSNQSLVLQSLKRERSGQYSCTAINSQGRNTSLDLALKIKYKPFCKAGLPSIYGAISDHTIEVLCQVEANPLFDLKFEWTFNSSTGNIRMPNSLVKSKPENASSVLAFTPKSEMDLGTLLCWASNPIGVQSEPCIFHLIAARRPNPNFTLEIRNAQTHALVHNQTRAEEPEFRAVGLKPATGYIVSIYSTNARGTSDRLNFHVFTSNELDNPNILETNESALTNSSKFNEPTNFLKAVFIAAIALALVVIMLFAAICFRRVQLGLRKSNSPNPAIPGKKDVVGLASTDGISGSSSHGFTMKDTTPDDRLMGVRITGNPLDPHEDYGSLNPNSKQCSIPSSSTSSIAPKRQAAGLSESHIICNPVPNPDVIIQESNPINFHPIIDKKYQHIEFFDPEEEHGSLDHPPLVRGSNPLFLKLDQHRESNV</sequence>
<comment type="caution">
    <text evidence="6">The sequence shown here is derived from an EMBL/GenBank/DDBJ whole genome shotgun (WGS) entry which is preliminary data.</text>
</comment>
<feature type="transmembrane region" description="Helical" evidence="4">
    <location>
        <begin position="797"/>
        <end position="821"/>
    </location>
</feature>
<evidence type="ECO:0000256" key="3">
    <source>
        <dbReference type="ARBA" id="ARBA00023157"/>
    </source>
</evidence>
<dbReference type="InterPro" id="IPR013151">
    <property type="entry name" value="Immunoglobulin_dom"/>
</dbReference>
<dbReference type="InterPro" id="IPR036179">
    <property type="entry name" value="Ig-like_dom_sf"/>
</dbReference>
<evidence type="ECO:0000256" key="4">
    <source>
        <dbReference type="SAM" id="Phobius"/>
    </source>
</evidence>
<keyword evidence="4" id="KW-1133">Transmembrane helix</keyword>
<dbReference type="SMART" id="SM00408">
    <property type="entry name" value="IGc2"/>
    <property type="match status" value="4"/>
</dbReference>